<protein>
    <recommendedName>
        <fullName evidence="3">DUF1499 domain-containing protein</fullName>
    </recommendedName>
</protein>
<comment type="caution">
    <text evidence="1">The sequence shown here is derived from an EMBL/GenBank/DDBJ whole genome shotgun (WGS) entry which is preliminary data.</text>
</comment>
<keyword evidence="2" id="KW-1185">Reference proteome</keyword>
<evidence type="ECO:0000313" key="2">
    <source>
        <dbReference type="Proteomes" id="UP000027647"/>
    </source>
</evidence>
<sequence>MVFGILGLAVLGAAGFFVLGLMSQNGEAPGLVQGQLAPCPDSPNCVSSETGTVAEKATQPLSADAWDKLPEAIAAQGGTVTSASDDYISAEFKSAIFGFVDDVEFRKAEDAVHLRSASRVGYSDAGANAARVAALRGALGE</sequence>
<dbReference type="eggNOG" id="COG4446">
    <property type="taxonomic scope" value="Bacteria"/>
</dbReference>
<dbReference type="Proteomes" id="UP000027647">
    <property type="component" value="Unassembled WGS sequence"/>
</dbReference>
<dbReference type="PANTHER" id="PTHR34801:SF6">
    <property type="entry name" value="SLL1620 PROTEIN"/>
    <property type="match status" value="1"/>
</dbReference>
<dbReference type="EMBL" id="JMIW01000003">
    <property type="protein sequence ID" value="KEO90222.1"/>
    <property type="molecule type" value="Genomic_DNA"/>
</dbReference>
<reference evidence="1 2" key="1">
    <citation type="submission" date="2014-04" db="EMBL/GenBank/DDBJ databases">
        <title>A comprehensive comparison of genomes of Erythrobacter spp. strains.</title>
        <authorList>
            <person name="Zheng Q."/>
        </authorList>
    </citation>
    <scope>NUCLEOTIDE SEQUENCE [LARGE SCALE GENOMIC DNA]</scope>
    <source>
        <strain evidence="1 2">DSM 6997</strain>
    </source>
</reference>
<dbReference type="PIRSF" id="PIRSF026426">
    <property type="entry name" value="DUF1499"/>
    <property type="match status" value="1"/>
</dbReference>
<proteinExistence type="predicted"/>
<name>A0A074MX89_ERYLO</name>
<dbReference type="PANTHER" id="PTHR34801">
    <property type="entry name" value="EXPRESSED PROTEIN"/>
    <property type="match status" value="1"/>
</dbReference>
<dbReference type="STRING" id="1044.EH31_09030"/>
<dbReference type="InterPro" id="IPR010865">
    <property type="entry name" value="DUF1499"/>
</dbReference>
<evidence type="ECO:0000313" key="1">
    <source>
        <dbReference type="EMBL" id="KEO90222.1"/>
    </source>
</evidence>
<gene>
    <name evidence="1" type="ORF">EH31_09030</name>
</gene>
<evidence type="ECO:0008006" key="3">
    <source>
        <dbReference type="Google" id="ProtNLM"/>
    </source>
</evidence>
<dbReference type="Pfam" id="PF07386">
    <property type="entry name" value="DUF1499"/>
    <property type="match status" value="1"/>
</dbReference>
<organism evidence="1 2">
    <name type="scientific">Erythrobacter longus</name>
    <dbReference type="NCBI Taxonomy" id="1044"/>
    <lineage>
        <taxon>Bacteria</taxon>
        <taxon>Pseudomonadati</taxon>
        <taxon>Pseudomonadota</taxon>
        <taxon>Alphaproteobacteria</taxon>
        <taxon>Sphingomonadales</taxon>
        <taxon>Erythrobacteraceae</taxon>
        <taxon>Erythrobacter/Porphyrobacter group</taxon>
        <taxon>Erythrobacter</taxon>
    </lineage>
</organism>
<dbReference type="AlphaFoldDB" id="A0A074MX89"/>
<accession>A0A074MX89</accession>